<protein>
    <submittedName>
        <fullName evidence="2">Uncharacterized protein</fullName>
    </submittedName>
</protein>
<accession>A0A645JIF1</accession>
<reference evidence="2" key="1">
    <citation type="submission" date="2019-08" db="EMBL/GenBank/DDBJ databases">
        <authorList>
            <person name="Kucharzyk K."/>
            <person name="Murdoch R.W."/>
            <person name="Higgins S."/>
            <person name="Loffler F."/>
        </authorList>
    </citation>
    <scope>NUCLEOTIDE SEQUENCE</scope>
</reference>
<feature type="transmembrane region" description="Helical" evidence="1">
    <location>
        <begin position="6"/>
        <end position="25"/>
    </location>
</feature>
<dbReference type="AlphaFoldDB" id="A0A645JIF1"/>
<keyword evidence="1" id="KW-0472">Membrane</keyword>
<comment type="caution">
    <text evidence="2">The sequence shown here is derived from an EMBL/GenBank/DDBJ whole genome shotgun (WGS) entry which is preliminary data.</text>
</comment>
<gene>
    <name evidence="2" type="ORF">SDC9_211139</name>
</gene>
<dbReference type="EMBL" id="VSSQ01142720">
    <property type="protein sequence ID" value="MPN63381.1"/>
    <property type="molecule type" value="Genomic_DNA"/>
</dbReference>
<organism evidence="2">
    <name type="scientific">bioreactor metagenome</name>
    <dbReference type="NCBI Taxonomy" id="1076179"/>
    <lineage>
        <taxon>unclassified sequences</taxon>
        <taxon>metagenomes</taxon>
        <taxon>ecological metagenomes</taxon>
    </lineage>
</organism>
<evidence type="ECO:0000256" key="1">
    <source>
        <dbReference type="SAM" id="Phobius"/>
    </source>
</evidence>
<sequence length="37" mass="4499">MKKESIFRALITLLIISNLVTLYFYKFKSNEYEKLKI</sequence>
<name>A0A645JIF1_9ZZZZ</name>
<proteinExistence type="predicted"/>
<keyword evidence="1" id="KW-0812">Transmembrane</keyword>
<keyword evidence="1" id="KW-1133">Transmembrane helix</keyword>
<evidence type="ECO:0000313" key="2">
    <source>
        <dbReference type="EMBL" id="MPN63381.1"/>
    </source>
</evidence>